<keyword evidence="2" id="KW-1185">Reference proteome</keyword>
<comment type="caution">
    <text evidence="1">The sequence shown here is derived from an EMBL/GenBank/DDBJ whole genome shotgun (WGS) entry which is preliminary data.</text>
</comment>
<dbReference type="EMBL" id="JXTB01000717">
    <property type="protein sequence ID" value="PON33589.1"/>
    <property type="molecule type" value="Genomic_DNA"/>
</dbReference>
<evidence type="ECO:0000313" key="1">
    <source>
        <dbReference type="EMBL" id="PON33589.1"/>
    </source>
</evidence>
<proteinExistence type="predicted"/>
<evidence type="ECO:0000313" key="2">
    <source>
        <dbReference type="Proteomes" id="UP000237105"/>
    </source>
</evidence>
<reference evidence="2" key="1">
    <citation type="submission" date="2016-06" db="EMBL/GenBank/DDBJ databases">
        <title>Parallel loss of symbiosis genes in relatives of nitrogen-fixing non-legume Parasponia.</title>
        <authorList>
            <person name="Van Velzen R."/>
            <person name="Holmer R."/>
            <person name="Bu F."/>
            <person name="Rutten L."/>
            <person name="Van Zeijl A."/>
            <person name="Liu W."/>
            <person name="Santuari L."/>
            <person name="Cao Q."/>
            <person name="Sharma T."/>
            <person name="Shen D."/>
            <person name="Roswanjaya Y."/>
            <person name="Wardhani T."/>
            <person name="Kalhor M.S."/>
            <person name="Jansen J."/>
            <person name="Van den Hoogen J."/>
            <person name="Gungor B."/>
            <person name="Hartog M."/>
            <person name="Hontelez J."/>
            <person name="Verver J."/>
            <person name="Yang W.-C."/>
            <person name="Schijlen E."/>
            <person name="Repin R."/>
            <person name="Schilthuizen M."/>
            <person name="Schranz E."/>
            <person name="Heidstra R."/>
            <person name="Miyata K."/>
            <person name="Fedorova E."/>
            <person name="Kohlen W."/>
            <person name="Bisseling T."/>
            <person name="Smit S."/>
            <person name="Geurts R."/>
        </authorList>
    </citation>
    <scope>NUCLEOTIDE SEQUENCE [LARGE SCALE GENOMIC DNA]</scope>
    <source>
        <strain evidence="2">cv. WU1-14</strain>
    </source>
</reference>
<name>A0A2P5AAL7_PARAD</name>
<dbReference type="AlphaFoldDB" id="A0A2P5AAL7"/>
<accession>A0A2P5AAL7</accession>
<sequence length="41" mass="5057">MESKFRRVIITQHHKVHLFPDAEPRFLYIFDLSFSYKLMKS</sequence>
<gene>
    <name evidence="1" type="ORF">PanWU01x14_351580</name>
</gene>
<dbReference type="Proteomes" id="UP000237105">
    <property type="component" value="Unassembled WGS sequence"/>
</dbReference>
<protein>
    <submittedName>
        <fullName evidence="1">Uncharacterized protein</fullName>
    </submittedName>
</protein>
<organism evidence="1 2">
    <name type="scientific">Parasponia andersonii</name>
    <name type="common">Sponia andersonii</name>
    <dbReference type="NCBI Taxonomy" id="3476"/>
    <lineage>
        <taxon>Eukaryota</taxon>
        <taxon>Viridiplantae</taxon>
        <taxon>Streptophyta</taxon>
        <taxon>Embryophyta</taxon>
        <taxon>Tracheophyta</taxon>
        <taxon>Spermatophyta</taxon>
        <taxon>Magnoliopsida</taxon>
        <taxon>eudicotyledons</taxon>
        <taxon>Gunneridae</taxon>
        <taxon>Pentapetalae</taxon>
        <taxon>rosids</taxon>
        <taxon>fabids</taxon>
        <taxon>Rosales</taxon>
        <taxon>Cannabaceae</taxon>
        <taxon>Parasponia</taxon>
    </lineage>
</organism>